<dbReference type="Gene3D" id="3.20.20.190">
    <property type="entry name" value="Phosphatidylinositol (PI) phosphodiesterase"/>
    <property type="match status" value="1"/>
</dbReference>
<keyword evidence="3" id="KW-0732">Signal</keyword>
<name>A0ABN0YCZ1_9CAUL</name>
<keyword evidence="9" id="KW-1185">Reference proteome</keyword>
<reference evidence="8 9" key="1">
    <citation type="journal article" date="2019" name="Int. J. Syst. Evol. Microbiol.">
        <title>The Global Catalogue of Microorganisms (GCM) 10K type strain sequencing project: providing services to taxonomists for standard genome sequencing and annotation.</title>
        <authorList>
            <consortium name="The Broad Institute Genomics Platform"/>
            <consortium name="The Broad Institute Genome Sequencing Center for Infectious Disease"/>
            <person name="Wu L."/>
            <person name="Ma J."/>
        </authorList>
    </citation>
    <scope>NUCLEOTIDE SEQUENCE [LARGE SCALE GENOMIC DNA]</scope>
    <source>
        <strain evidence="8 9">JCM 13476</strain>
    </source>
</reference>
<protein>
    <recommendedName>
        <fullName evidence="2">glycerophosphodiester phosphodiesterase</fullName>
        <ecNumber evidence="2">3.1.4.46</ecNumber>
    </recommendedName>
</protein>
<dbReference type="Pfam" id="PF03009">
    <property type="entry name" value="GDPD"/>
    <property type="match status" value="1"/>
</dbReference>
<dbReference type="PROSITE" id="PS51704">
    <property type="entry name" value="GP_PDE"/>
    <property type="match status" value="1"/>
</dbReference>
<dbReference type="RefSeq" id="WP_243862819.1">
    <property type="nucleotide sequence ID" value="NZ_BAAAEJ010000007.1"/>
</dbReference>
<evidence type="ECO:0000256" key="1">
    <source>
        <dbReference type="ARBA" id="ARBA00007277"/>
    </source>
</evidence>
<dbReference type="InterPro" id="IPR030395">
    <property type="entry name" value="GP_PDE_dom"/>
</dbReference>
<dbReference type="InterPro" id="IPR017946">
    <property type="entry name" value="PLC-like_Pdiesterase_TIM-brl"/>
</dbReference>
<feature type="domain" description="GP-PDE" evidence="7">
    <location>
        <begin position="15"/>
        <end position="336"/>
    </location>
</feature>
<evidence type="ECO:0000256" key="4">
    <source>
        <dbReference type="ARBA" id="ARBA00022798"/>
    </source>
</evidence>
<comment type="similarity">
    <text evidence="1">Belongs to the glycerophosphoryl diester phosphodiesterase family.</text>
</comment>
<evidence type="ECO:0000313" key="9">
    <source>
        <dbReference type="Proteomes" id="UP001500791"/>
    </source>
</evidence>
<sequence length="341" mass="37358">MLSVVLAVSSMLATPVIIAHRGASGERPEHTRMAYERAIDQGADIIEPDLVMSADGHLVVRHENAIGETTDVADHPQFADRKTTRMVDGVEITGWFTEDFTLAELKTLRAKERLPLLRPASAAFDGQDPILTFDEVVTIAREASARTGRSIGVAPELKHPLHFRSRNLNIEDAFVAELERLDLTGADAPVLVQCFEVGPLERLSKRIDTPLLQLMQVFGGPADRPDMTYADMATPEGLAAIRTYAGFIGVQDQMILPRDDRSAALPATSLVADAHAADLKVVVWTFRAENIFLPLEHRSNESPSDHGDLTGYLNRFYDLKVDAVFSDFPALAVGAKLGRLP</sequence>
<evidence type="ECO:0000259" key="7">
    <source>
        <dbReference type="PROSITE" id="PS51704"/>
    </source>
</evidence>
<dbReference type="PANTHER" id="PTHR43620:SF7">
    <property type="entry name" value="GLYCEROPHOSPHODIESTER PHOSPHODIESTERASE GDPD5-RELATED"/>
    <property type="match status" value="1"/>
</dbReference>
<comment type="caution">
    <text evidence="8">The sequence shown here is derived from an EMBL/GenBank/DDBJ whole genome shotgun (WGS) entry which is preliminary data.</text>
</comment>
<keyword evidence="4" id="KW-0319">Glycerol metabolism</keyword>
<comment type="catalytic activity">
    <reaction evidence="6">
        <text>a sn-glycero-3-phosphodiester + H2O = an alcohol + sn-glycerol 3-phosphate + H(+)</text>
        <dbReference type="Rhea" id="RHEA:12969"/>
        <dbReference type="ChEBI" id="CHEBI:15377"/>
        <dbReference type="ChEBI" id="CHEBI:15378"/>
        <dbReference type="ChEBI" id="CHEBI:30879"/>
        <dbReference type="ChEBI" id="CHEBI:57597"/>
        <dbReference type="ChEBI" id="CHEBI:83408"/>
        <dbReference type="EC" id="3.1.4.46"/>
    </reaction>
</comment>
<keyword evidence="5" id="KW-0378">Hydrolase</keyword>
<evidence type="ECO:0000256" key="3">
    <source>
        <dbReference type="ARBA" id="ARBA00022729"/>
    </source>
</evidence>
<dbReference type="Proteomes" id="UP001500791">
    <property type="component" value="Unassembled WGS sequence"/>
</dbReference>
<dbReference type="SUPFAM" id="SSF51695">
    <property type="entry name" value="PLC-like phosphodiesterases"/>
    <property type="match status" value="1"/>
</dbReference>
<dbReference type="PANTHER" id="PTHR43620">
    <property type="entry name" value="GLYCEROPHOSPHORYL DIESTER PHOSPHODIESTERASE"/>
    <property type="match status" value="1"/>
</dbReference>
<organism evidence="8 9">
    <name type="scientific">Brevundimonas terrae</name>
    <dbReference type="NCBI Taxonomy" id="363631"/>
    <lineage>
        <taxon>Bacteria</taxon>
        <taxon>Pseudomonadati</taxon>
        <taxon>Pseudomonadota</taxon>
        <taxon>Alphaproteobacteria</taxon>
        <taxon>Caulobacterales</taxon>
        <taxon>Caulobacteraceae</taxon>
        <taxon>Brevundimonas</taxon>
    </lineage>
</organism>
<accession>A0ABN0YCZ1</accession>
<dbReference type="CDD" id="cd08602">
    <property type="entry name" value="GDPD_ScGlpQ1_like"/>
    <property type="match status" value="1"/>
</dbReference>
<evidence type="ECO:0000313" key="8">
    <source>
        <dbReference type="EMBL" id="GAA0391188.1"/>
    </source>
</evidence>
<evidence type="ECO:0000256" key="6">
    <source>
        <dbReference type="ARBA" id="ARBA00047512"/>
    </source>
</evidence>
<dbReference type="EC" id="3.1.4.46" evidence="2"/>
<evidence type="ECO:0000256" key="5">
    <source>
        <dbReference type="ARBA" id="ARBA00022801"/>
    </source>
</evidence>
<evidence type="ECO:0000256" key="2">
    <source>
        <dbReference type="ARBA" id="ARBA00012247"/>
    </source>
</evidence>
<gene>
    <name evidence="8" type="ORF">GCM10009093_17280</name>
</gene>
<dbReference type="EMBL" id="BAAAEJ010000007">
    <property type="protein sequence ID" value="GAA0391188.1"/>
    <property type="molecule type" value="Genomic_DNA"/>
</dbReference>
<proteinExistence type="inferred from homology"/>